<dbReference type="RefSeq" id="WP_047191888.1">
    <property type="nucleotide sequence ID" value="NZ_LCYG01000085.1"/>
</dbReference>
<dbReference type="InterPro" id="IPR001602">
    <property type="entry name" value="UPF0047_YjbQ-like"/>
</dbReference>
<dbReference type="InterPro" id="IPR035917">
    <property type="entry name" value="YjbQ-like_sf"/>
</dbReference>
<dbReference type="SUPFAM" id="SSF111038">
    <property type="entry name" value="YjbQ-like"/>
    <property type="match status" value="1"/>
</dbReference>
<evidence type="ECO:0000256" key="1">
    <source>
        <dbReference type="ARBA" id="ARBA00005534"/>
    </source>
</evidence>
<name>A0A0H1R6J1_9HYPH</name>
<protein>
    <submittedName>
        <fullName evidence="2">Secondary thiamine-phosphate synthase enzyme</fullName>
    </submittedName>
</protein>
<dbReference type="AlphaFoldDB" id="A0A0H1R6J1"/>
<sequence>MLNVETLSEGSVTQQVNGRLQVDTDGQGLVEITEAVSRWVFGTGILHGLLTVFCRHTSASLLIQENADPDVRLDLMVAFDRLAPRDAGYIHATEGPDDMPAHIRTVLSGVSLSIPVMEGQMALGTWQGLYLAEHRDRPHRRDIVLHLIGA</sequence>
<dbReference type="STRING" id="1225564.AA309_25785"/>
<keyword evidence="3" id="KW-1185">Reference proteome</keyword>
<dbReference type="PROSITE" id="PS01314">
    <property type="entry name" value="UPF0047"/>
    <property type="match status" value="1"/>
</dbReference>
<dbReference type="Pfam" id="PF01894">
    <property type="entry name" value="YjbQ"/>
    <property type="match status" value="1"/>
</dbReference>
<proteinExistence type="inferred from homology"/>
<reference evidence="2 3" key="1">
    <citation type="submission" date="2015-05" db="EMBL/GenBank/DDBJ databases">
        <title>Draft genome sequence of Microvirga vignae strain BR3299, a novel nitrogen fixing bacteria isolated from Brazil semi-aired region.</title>
        <authorList>
            <person name="Zilli J.E."/>
            <person name="Passos S.R."/>
            <person name="Leite J."/>
            <person name="Baldani J.I."/>
            <person name="Xavier G.R."/>
            <person name="Rumjaneck N.G."/>
            <person name="Simoes-Araujo J.L."/>
        </authorList>
    </citation>
    <scope>NUCLEOTIDE SEQUENCE [LARGE SCALE GENOMIC DNA]</scope>
    <source>
        <strain evidence="2 3">BR3299</strain>
    </source>
</reference>
<dbReference type="Gene3D" id="2.60.120.460">
    <property type="entry name" value="YjbQ-like"/>
    <property type="match status" value="1"/>
</dbReference>
<dbReference type="PANTHER" id="PTHR30615:SF8">
    <property type="entry name" value="UPF0047 PROTEIN C4A8.02C"/>
    <property type="match status" value="1"/>
</dbReference>
<dbReference type="PATRIC" id="fig|1225564.3.peg.6736"/>
<comment type="caution">
    <text evidence="2">The sequence shown here is derived from an EMBL/GenBank/DDBJ whole genome shotgun (WGS) entry which is preliminary data.</text>
</comment>
<dbReference type="EMBL" id="LCYG01000085">
    <property type="protein sequence ID" value="KLK90426.1"/>
    <property type="molecule type" value="Genomic_DNA"/>
</dbReference>
<gene>
    <name evidence="2" type="ORF">AA309_25785</name>
</gene>
<dbReference type="Proteomes" id="UP000035489">
    <property type="component" value="Unassembled WGS sequence"/>
</dbReference>
<evidence type="ECO:0000313" key="2">
    <source>
        <dbReference type="EMBL" id="KLK90426.1"/>
    </source>
</evidence>
<organism evidence="2 3">
    <name type="scientific">Microvirga vignae</name>
    <dbReference type="NCBI Taxonomy" id="1225564"/>
    <lineage>
        <taxon>Bacteria</taxon>
        <taxon>Pseudomonadati</taxon>
        <taxon>Pseudomonadota</taxon>
        <taxon>Alphaproteobacteria</taxon>
        <taxon>Hyphomicrobiales</taxon>
        <taxon>Methylobacteriaceae</taxon>
        <taxon>Microvirga</taxon>
    </lineage>
</organism>
<dbReference type="PIRSF" id="PIRSF004681">
    <property type="entry name" value="UCP004681"/>
    <property type="match status" value="1"/>
</dbReference>
<dbReference type="OrthoDB" id="9801725at2"/>
<evidence type="ECO:0000313" key="3">
    <source>
        <dbReference type="Proteomes" id="UP000035489"/>
    </source>
</evidence>
<dbReference type="PANTHER" id="PTHR30615">
    <property type="entry name" value="UNCHARACTERIZED PROTEIN YJBQ-RELATED"/>
    <property type="match status" value="1"/>
</dbReference>
<accession>A0A0H1R6J1</accession>
<dbReference type="NCBIfam" id="TIGR00149">
    <property type="entry name" value="TIGR00149_YjbQ"/>
    <property type="match status" value="1"/>
</dbReference>
<comment type="similarity">
    <text evidence="1">Belongs to the UPF0047 family.</text>
</comment>